<dbReference type="SUPFAM" id="SSF51419">
    <property type="entry name" value="PLP-binding barrel"/>
    <property type="match status" value="1"/>
</dbReference>
<comment type="function">
    <text evidence="5">Catalyzes the interconversion of L-alanine and D-alanine. May also act on other amino acids.</text>
</comment>
<evidence type="ECO:0000256" key="6">
    <source>
        <dbReference type="PIRSR" id="PIRSR600821-50"/>
    </source>
</evidence>
<dbReference type="InterPro" id="IPR009006">
    <property type="entry name" value="Ala_racemase/Decarboxylase_C"/>
</dbReference>
<accession>A0A927IIA6</accession>
<dbReference type="GO" id="GO:0030632">
    <property type="term" value="P:D-alanine biosynthetic process"/>
    <property type="evidence" value="ECO:0007669"/>
    <property type="project" value="UniProtKB-UniRule"/>
</dbReference>
<dbReference type="GO" id="GO:0030170">
    <property type="term" value="F:pyridoxal phosphate binding"/>
    <property type="evidence" value="ECO:0007669"/>
    <property type="project" value="UniProtKB-UniRule"/>
</dbReference>
<dbReference type="InterPro" id="IPR000821">
    <property type="entry name" value="Ala_racemase"/>
</dbReference>
<dbReference type="GO" id="GO:0005829">
    <property type="term" value="C:cytosol"/>
    <property type="evidence" value="ECO:0007669"/>
    <property type="project" value="TreeGrafter"/>
</dbReference>
<dbReference type="Gene3D" id="2.40.37.10">
    <property type="entry name" value="Lyase, Ornithine Decarboxylase, Chain A, domain 1"/>
    <property type="match status" value="1"/>
</dbReference>
<feature type="active site" description="Proton acceptor; specific for D-alanine" evidence="5">
    <location>
        <position position="42"/>
    </location>
</feature>
<comment type="cofactor">
    <cofactor evidence="2 5 6">
        <name>pyridoxal 5'-phosphate</name>
        <dbReference type="ChEBI" id="CHEBI:597326"/>
    </cofactor>
</comment>
<evidence type="ECO:0000256" key="5">
    <source>
        <dbReference type="HAMAP-Rule" id="MF_01201"/>
    </source>
</evidence>
<dbReference type="Gene3D" id="3.20.20.10">
    <property type="entry name" value="Alanine racemase"/>
    <property type="match status" value="1"/>
</dbReference>
<dbReference type="Pfam" id="PF00842">
    <property type="entry name" value="Ala_racemase_C"/>
    <property type="match status" value="1"/>
</dbReference>
<dbReference type="SUPFAM" id="SSF50621">
    <property type="entry name" value="Alanine racemase C-terminal domain-like"/>
    <property type="match status" value="1"/>
</dbReference>
<evidence type="ECO:0000256" key="4">
    <source>
        <dbReference type="ARBA" id="ARBA00023235"/>
    </source>
</evidence>
<keyword evidence="3 5" id="KW-0663">Pyridoxal phosphate</keyword>
<dbReference type="InterPro" id="IPR020622">
    <property type="entry name" value="Ala_racemase_pyridoxalP-BS"/>
</dbReference>
<feature type="active site" description="Proton acceptor; specific for L-alanine" evidence="5">
    <location>
        <position position="271"/>
    </location>
</feature>
<evidence type="ECO:0000259" key="8">
    <source>
        <dbReference type="SMART" id="SM01005"/>
    </source>
</evidence>
<dbReference type="PRINTS" id="PR00992">
    <property type="entry name" value="ALARACEMASE"/>
</dbReference>
<evidence type="ECO:0000256" key="3">
    <source>
        <dbReference type="ARBA" id="ARBA00022898"/>
    </source>
</evidence>
<dbReference type="GO" id="GO:0008784">
    <property type="term" value="F:alanine racemase activity"/>
    <property type="evidence" value="ECO:0007669"/>
    <property type="project" value="UniProtKB-UniRule"/>
</dbReference>
<dbReference type="InterPro" id="IPR011079">
    <property type="entry name" value="Ala_racemase_C"/>
</dbReference>
<keyword evidence="4 5" id="KW-0413">Isomerase</keyword>
<dbReference type="FunFam" id="3.20.20.10:FF:000002">
    <property type="entry name" value="Alanine racemase"/>
    <property type="match status" value="1"/>
</dbReference>
<feature type="binding site" evidence="5 7">
    <location>
        <position position="319"/>
    </location>
    <ligand>
        <name>substrate</name>
    </ligand>
</feature>
<proteinExistence type="inferred from homology"/>
<dbReference type="AlphaFoldDB" id="A0A927IIA6"/>
<comment type="catalytic activity">
    <reaction evidence="1 5">
        <text>L-alanine = D-alanine</text>
        <dbReference type="Rhea" id="RHEA:20249"/>
        <dbReference type="ChEBI" id="CHEBI:57416"/>
        <dbReference type="ChEBI" id="CHEBI:57972"/>
        <dbReference type="EC" id="5.1.1.1"/>
    </reaction>
</comment>
<comment type="caution">
    <text evidence="9">The sequence shown here is derived from an EMBL/GenBank/DDBJ whole genome shotgun (WGS) entry which is preliminary data.</text>
</comment>
<evidence type="ECO:0000313" key="10">
    <source>
        <dbReference type="Proteomes" id="UP000622317"/>
    </source>
</evidence>
<reference evidence="9" key="1">
    <citation type="submission" date="2020-09" db="EMBL/GenBank/DDBJ databases">
        <title>Pelagicoccus enzymogenes sp. nov. with an EPS production, isolated from marine sediment.</title>
        <authorList>
            <person name="Feng X."/>
        </authorList>
    </citation>
    <scope>NUCLEOTIDE SEQUENCE</scope>
    <source>
        <strain evidence="9">NFK12</strain>
    </source>
</reference>
<dbReference type="NCBIfam" id="TIGR00492">
    <property type="entry name" value="alr"/>
    <property type="match status" value="1"/>
</dbReference>
<feature type="modified residue" description="N6-(pyridoxal phosphate)lysine" evidence="5 6">
    <location>
        <position position="42"/>
    </location>
</feature>
<evidence type="ECO:0000256" key="2">
    <source>
        <dbReference type="ARBA" id="ARBA00001933"/>
    </source>
</evidence>
<dbReference type="SMART" id="SM01005">
    <property type="entry name" value="Ala_racemase_C"/>
    <property type="match status" value="1"/>
</dbReference>
<dbReference type="EMBL" id="JACYFG010000036">
    <property type="protein sequence ID" value="MBD5780300.1"/>
    <property type="molecule type" value="Genomic_DNA"/>
</dbReference>
<comment type="similarity">
    <text evidence="5">Belongs to the alanine racemase family.</text>
</comment>
<gene>
    <name evidence="9" type="primary">alr</name>
    <name evidence="9" type="ORF">IEN85_12425</name>
</gene>
<feature type="binding site" evidence="5 7">
    <location>
        <position position="141"/>
    </location>
    <ligand>
        <name>substrate</name>
    </ligand>
</feature>
<name>A0A927IIA6_9BACT</name>
<dbReference type="EC" id="5.1.1.1" evidence="5"/>
<evidence type="ECO:0000256" key="1">
    <source>
        <dbReference type="ARBA" id="ARBA00000316"/>
    </source>
</evidence>
<feature type="domain" description="Alanine racemase C-terminal" evidence="8">
    <location>
        <begin position="250"/>
        <end position="379"/>
    </location>
</feature>
<dbReference type="InterPro" id="IPR001608">
    <property type="entry name" value="Ala_racemase_N"/>
</dbReference>
<evidence type="ECO:0000256" key="7">
    <source>
        <dbReference type="PIRSR" id="PIRSR600821-52"/>
    </source>
</evidence>
<dbReference type="PROSITE" id="PS00395">
    <property type="entry name" value="ALANINE_RACEMASE"/>
    <property type="match status" value="1"/>
</dbReference>
<comment type="pathway">
    <text evidence="5">Amino-acid biosynthesis; D-alanine biosynthesis; D-alanine from L-alanine: step 1/1.</text>
</comment>
<dbReference type="PANTHER" id="PTHR30511:SF0">
    <property type="entry name" value="ALANINE RACEMASE, CATABOLIC-RELATED"/>
    <property type="match status" value="1"/>
</dbReference>
<keyword evidence="10" id="KW-1185">Reference proteome</keyword>
<sequence>MTGIDQFPRRCWAEIDLAALERNLIAIKAALPPHIRYIAVVKADAYGHGMNQTVARLMQAGIDMYGVANVAEAATIREIGGSGWSILVLGATLQDEAPFLFEYDLTPTLSTVEEVAFLDRMAAERGATLKVHLKIDTGMGRLGIWHENANTLFEALKAASHLQLDGIYTHFAHAETDVEFTERQRRRFMTAIAAVDWIQPEKLLIHADNSAGLTSFSRESAYNAVRIGLLQFGITPYAQSLFAKVPTTPIFSFKTRIAIVKDLPAGTEISYGRTCRLKRPSKIAILCAGYGDGIPRALSNKGFALIQGQRCPYLGRVTMDQTIIDVTDLDPLPRAGDEVCLIGTQNDGEIKIEQFARWAGTISWEILCSITKRVPRIYKTSIATG</sequence>
<dbReference type="InterPro" id="IPR029066">
    <property type="entry name" value="PLP-binding_barrel"/>
</dbReference>
<dbReference type="HAMAP" id="MF_01201">
    <property type="entry name" value="Ala_racemase"/>
    <property type="match status" value="1"/>
</dbReference>
<dbReference type="RefSeq" id="WP_191617412.1">
    <property type="nucleotide sequence ID" value="NZ_JACYFG010000036.1"/>
</dbReference>
<protein>
    <recommendedName>
        <fullName evidence="5">Alanine racemase</fullName>
        <ecNumber evidence="5">5.1.1.1</ecNumber>
    </recommendedName>
</protein>
<dbReference type="Pfam" id="PF01168">
    <property type="entry name" value="Ala_racemase_N"/>
    <property type="match status" value="1"/>
</dbReference>
<dbReference type="PANTHER" id="PTHR30511">
    <property type="entry name" value="ALANINE RACEMASE"/>
    <property type="match status" value="1"/>
</dbReference>
<organism evidence="9 10">
    <name type="scientific">Pelagicoccus enzymogenes</name>
    <dbReference type="NCBI Taxonomy" id="2773457"/>
    <lineage>
        <taxon>Bacteria</taxon>
        <taxon>Pseudomonadati</taxon>
        <taxon>Verrucomicrobiota</taxon>
        <taxon>Opitutia</taxon>
        <taxon>Puniceicoccales</taxon>
        <taxon>Pelagicoccaceae</taxon>
        <taxon>Pelagicoccus</taxon>
    </lineage>
</organism>
<evidence type="ECO:0000313" key="9">
    <source>
        <dbReference type="EMBL" id="MBD5780300.1"/>
    </source>
</evidence>
<dbReference type="Proteomes" id="UP000622317">
    <property type="component" value="Unassembled WGS sequence"/>
</dbReference>
<dbReference type="CDD" id="cd00430">
    <property type="entry name" value="PLPDE_III_AR"/>
    <property type="match status" value="1"/>
</dbReference>